<accession>A0AA35PN00</accession>
<organism evidence="3 4">
    <name type="scientific">Podarcis lilfordi</name>
    <name type="common">Lilford's wall lizard</name>
    <dbReference type="NCBI Taxonomy" id="74358"/>
    <lineage>
        <taxon>Eukaryota</taxon>
        <taxon>Metazoa</taxon>
        <taxon>Chordata</taxon>
        <taxon>Craniata</taxon>
        <taxon>Vertebrata</taxon>
        <taxon>Euteleostomi</taxon>
        <taxon>Lepidosauria</taxon>
        <taxon>Squamata</taxon>
        <taxon>Bifurcata</taxon>
        <taxon>Unidentata</taxon>
        <taxon>Episquamata</taxon>
        <taxon>Laterata</taxon>
        <taxon>Lacertibaenia</taxon>
        <taxon>Lacertidae</taxon>
        <taxon>Podarcis</taxon>
    </lineage>
</organism>
<keyword evidence="2" id="KW-0472">Membrane</keyword>
<feature type="transmembrane region" description="Helical" evidence="2">
    <location>
        <begin position="36"/>
        <end position="57"/>
    </location>
</feature>
<evidence type="ECO:0000256" key="2">
    <source>
        <dbReference type="SAM" id="Phobius"/>
    </source>
</evidence>
<evidence type="ECO:0000256" key="1">
    <source>
        <dbReference type="SAM" id="MobiDB-lite"/>
    </source>
</evidence>
<name>A0AA35PN00_9SAUR</name>
<reference evidence="3" key="1">
    <citation type="submission" date="2022-12" db="EMBL/GenBank/DDBJ databases">
        <authorList>
            <person name="Alioto T."/>
            <person name="Alioto T."/>
            <person name="Gomez Garrido J."/>
        </authorList>
    </citation>
    <scope>NUCLEOTIDE SEQUENCE</scope>
</reference>
<feature type="compositionally biased region" description="Low complexity" evidence="1">
    <location>
        <begin position="1"/>
        <end position="11"/>
    </location>
</feature>
<dbReference type="AlphaFoldDB" id="A0AA35PN00"/>
<proteinExistence type="predicted"/>
<sequence length="77" mass="8394">MAQGRHAAAGHAQKRLPAPRTGEGGKREKKRERFEVFALLPLLLLLRFWVQGSILAVQNSCNAENSKNGSSSYGSSI</sequence>
<feature type="region of interest" description="Disordered" evidence="1">
    <location>
        <begin position="1"/>
        <end position="29"/>
    </location>
</feature>
<keyword evidence="4" id="KW-1185">Reference proteome</keyword>
<evidence type="ECO:0000313" key="4">
    <source>
        <dbReference type="Proteomes" id="UP001178461"/>
    </source>
</evidence>
<keyword evidence="2" id="KW-1133">Transmembrane helix</keyword>
<evidence type="ECO:0000313" key="3">
    <source>
        <dbReference type="EMBL" id="CAI5794951.1"/>
    </source>
</evidence>
<keyword evidence="2" id="KW-0812">Transmembrane</keyword>
<dbReference type="Proteomes" id="UP001178461">
    <property type="component" value="Chromosome 15"/>
</dbReference>
<dbReference type="EMBL" id="OX395141">
    <property type="protein sequence ID" value="CAI5794951.1"/>
    <property type="molecule type" value="Genomic_DNA"/>
</dbReference>
<protein>
    <submittedName>
        <fullName evidence="3">Uncharacterized protein</fullName>
    </submittedName>
</protein>
<gene>
    <name evidence="3" type="ORF">PODLI_1B010355</name>
</gene>